<organism evidence="1 2">
    <name type="scientific">Steinernema carpocapsae</name>
    <name type="common">Entomopathogenic nematode</name>
    <dbReference type="NCBI Taxonomy" id="34508"/>
    <lineage>
        <taxon>Eukaryota</taxon>
        <taxon>Metazoa</taxon>
        <taxon>Ecdysozoa</taxon>
        <taxon>Nematoda</taxon>
        <taxon>Chromadorea</taxon>
        <taxon>Rhabditida</taxon>
        <taxon>Tylenchina</taxon>
        <taxon>Panagrolaimomorpha</taxon>
        <taxon>Strongyloidoidea</taxon>
        <taxon>Steinernematidae</taxon>
        <taxon>Steinernema</taxon>
    </lineage>
</organism>
<comment type="caution">
    <text evidence="1">The sequence shown here is derived from an EMBL/GenBank/DDBJ whole genome shotgun (WGS) entry which is preliminary data.</text>
</comment>
<sequence>MTHRFSFDFLHLPFRRHLHWRALLILFDSRKTLKSCSELQKSLSWWDADLRLWRARITLPPPSTTTHHRPREVGAAGGNDASLLVLLFAWC</sequence>
<dbReference type="AlphaFoldDB" id="A0A4U5NU20"/>
<evidence type="ECO:0000313" key="1">
    <source>
        <dbReference type="EMBL" id="TKR86633.1"/>
    </source>
</evidence>
<keyword evidence="2" id="KW-1185">Reference proteome</keyword>
<accession>A0A4U5NU20</accession>
<reference evidence="1 2" key="2">
    <citation type="journal article" date="2019" name="G3 (Bethesda)">
        <title>Hybrid Assembly of the Genome of the Entomopathogenic Nematode Steinernema carpocapsae Identifies the X-Chromosome.</title>
        <authorList>
            <person name="Serra L."/>
            <person name="Macchietto M."/>
            <person name="Macias-Munoz A."/>
            <person name="McGill C.J."/>
            <person name="Rodriguez I.M."/>
            <person name="Rodriguez B."/>
            <person name="Murad R."/>
            <person name="Mortazavi A."/>
        </authorList>
    </citation>
    <scope>NUCLEOTIDE SEQUENCE [LARGE SCALE GENOMIC DNA]</scope>
    <source>
        <strain evidence="1 2">ALL</strain>
    </source>
</reference>
<name>A0A4U5NU20_STECR</name>
<proteinExistence type="predicted"/>
<dbReference type="EMBL" id="AZBU02000003">
    <property type="protein sequence ID" value="TKR86633.1"/>
    <property type="molecule type" value="Genomic_DNA"/>
</dbReference>
<evidence type="ECO:0000313" key="2">
    <source>
        <dbReference type="Proteomes" id="UP000298663"/>
    </source>
</evidence>
<protein>
    <submittedName>
        <fullName evidence="1">Uncharacterized protein</fullName>
    </submittedName>
</protein>
<reference evidence="1 2" key="1">
    <citation type="journal article" date="2015" name="Genome Biol.">
        <title>Comparative genomics of Steinernema reveals deeply conserved gene regulatory networks.</title>
        <authorList>
            <person name="Dillman A.R."/>
            <person name="Macchietto M."/>
            <person name="Porter C.F."/>
            <person name="Rogers A."/>
            <person name="Williams B."/>
            <person name="Antoshechkin I."/>
            <person name="Lee M.M."/>
            <person name="Goodwin Z."/>
            <person name="Lu X."/>
            <person name="Lewis E.E."/>
            <person name="Goodrich-Blair H."/>
            <person name="Stock S.P."/>
            <person name="Adams B.J."/>
            <person name="Sternberg P.W."/>
            <person name="Mortazavi A."/>
        </authorList>
    </citation>
    <scope>NUCLEOTIDE SEQUENCE [LARGE SCALE GENOMIC DNA]</scope>
    <source>
        <strain evidence="1 2">ALL</strain>
    </source>
</reference>
<gene>
    <name evidence="1" type="ORF">L596_011184</name>
</gene>
<dbReference type="Proteomes" id="UP000298663">
    <property type="component" value="Unassembled WGS sequence"/>
</dbReference>